<feature type="transmembrane region" description="Helical" evidence="1">
    <location>
        <begin position="91"/>
        <end position="112"/>
    </location>
</feature>
<keyword evidence="3" id="KW-0614">Plasmid</keyword>
<accession>A0A221T1T8</accession>
<feature type="domain" description="CAAX prenyl protease 2/Lysostaphin resistance protein A-like" evidence="2">
    <location>
        <begin position="137"/>
        <end position="238"/>
    </location>
</feature>
<dbReference type="GO" id="GO:0080120">
    <property type="term" value="P:CAAX-box protein maturation"/>
    <property type="evidence" value="ECO:0007669"/>
    <property type="project" value="UniProtKB-ARBA"/>
</dbReference>
<evidence type="ECO:0000259" key="2">
    <source>
        <dbReference type="Pfam" id="PF02517"/>
    </source>
</evidence>
<dbReference type="EMBL" id="CP021083">
    <property type="protein sequence ID" value="ASN82862.1"/>
    <property type="molecule type" value="Genomic_DNA"/>
</dbReference>
<reference evidence="3 4" key="1">
    <citation type="submission" date="2017-05" db="EMBL/GenBank/DDBJ databases">
        <title>The complete genome sequence of Deinococcus ficus isolated from the rhizosphere of the Ficus religiosa L. in Taiwan.</title>
        <authorList>
            <person name="Wu K.-M."/>
            <person name="Liao T.-L."/>
            <person name="Liu Y.-M."/>
            <person name="Young C.-C."/>
            <person name="Tsai S.-F."/>
        </authorList>
    </citation>
    <scope>NUCLEOTIDE SEQUENCE [LARGE SCALE GENOMIC DNA]</scope>
    <source>
        <strain evidence="3 4">CC-FR2-10</strain>
        <plasmid evidence="4">pdfi2</plasmid>
    </source>
</reference>
<dbReference type="STRING" id="317577.GCA_000419625_03443"/>
<evidence type="ECO:0000313" key="3">
    <source>
        <dbReference type="EMBL" id="ASN82862.1"/>
    </source>
</evidence>
<keyword evidence="1" id="KW-0812">Transmembrane</keyword>
<organism evidence="3 4">
    <name type="scientific">Deinococcus ficus</name>
    <dbReference type="NCBI Taxonomy" id="317577"/>
    <lineage>
        <taxon>Bacteria</taxon>
        <taxon>Thermotogati</taxon>
        <taxon>Deinococcota</taxon>
        <taxon>Deinococci</taxon>
        <taxon>Deinococcales</taxon>
        <taxon>Deinococcaceae</taxon>
        <taxon>Deinococcus</taxon>
    </lineage>
</organism>
<dbReference type="KEGG" id="dfc:DFI_16870"/>
<name>A0A221T1T8_9DEIO</name>
<keyword evidence="3" id="KW-0378">Hydrolase</keyword>
<feature type="transmembrane region" description="Helical" evidence="1">
    <location>
        <begin position="226"/>
        <end position="243"/>
    </location>
</feature>
<keyword evidence="1" id="KW-0472">Membrane</keyword>
<gene>
    <name evidence="3" type="ORF">DFI_16870</name>
</gene>
<evidence type="ECO:0000256" key="1">
    <source>
        <dbReference type="SAM" id="Phobius"/>
    </source>
</evidence>
<evidence type="ECO:0000313" key="4">
    <source>
        <dbReference type="Proteomes" id="UP000259030"/>
    </source>
</evidence>
<geneLocation type="plasmid" evidence="4">
    <name>pdfi2</name>
</geneLocation>
<keyword evidence="4" id="KW-1185">Reference proteome</keyword>
<protein>
    <submittedName>
        <fullName evidence="3">CPBP family intramembrane metalloprotease</fullName>
    </submittedName>
</protein>
<dbReference type="GO" id="GO:0008237">
    <property type="term" value="F:metallopeptidase activity"/>
    <property type="evidence" value="ECO:0007669"/>
    <property type="project" value="UniProtKB-KW"/>
</dbReference>
<keyword evidence="1" id="KW-1133">Transmembrane helix</keyword>
<dbReference type="GO" id="GO:0004175">
    <property type="term" value="F:endopeptidase activity"/>
    <property type="evidence" value="ECO:0007669"/>
    <property type="project" value="UniProtKB-ARBA"/>
</dbReference>
<keyword evidence="3" id="KW-0482">Metalloprotease</keyword>
<dbReference type="AlphaFoldDB" id="A0A221T1T8"/>
<dbReference type="GO" id="GO:0006508">
    <property type="term" value="P:proteolysis"/>
    <property type="evidence" value="ECO:0007669"/>
    <property type="project" value="UniProtKB-KW"/>
</dbReference>
<dbReference type="RefSeq" id="WP_043777282.1">
    <property type="nucleotide sequence ID" value="NZ_CP021083.1"/>
</dbReference>
<dbReference type="Proteomes" id="UP000259030">
    <property type="component" value="Plasmid pDFI2"/>
</dbReference>
<feature type="transmembrane region" description="Helical" evidence="1">
    <location>
        <begin position="6"/>
        <end position="29"/>
    </location>
</feature>
<dbReference type="InterPro" id="IPR003675">
    <property type="entry name" value="Rce1/LyrA-like_dom"/>
</dbReference>
<proteinExistence type="predicted"/>
<dbReference type="Pfam" id="PF02517">
    <property type="entry name" value="Rce1-like"/>
    <property type="match status" value="1"/>
</dbReference>
<feature type="transmembrane region" description="Helical" evidence="1">
    <location>
        <begin position="49"/>
        <end position="71"/>
    </location>
</feature>
<feature type="transmembrane region" description="Helical" evidence="1">
    <location>
        <begin position="147"/>
        <end position="167"/>
    </location>
</feature>
<sequence length="255" mass="26922">MNWTTVATLTAACLPGILIATPAIIDTVLRRARQQPTPPARPLPPRRVLIAASMAQTTLLAAGAAALGAAFGPRVGLAQLSTDAFQTPAGALTALSAAVLGSAAMLAAYYGVFRPRLDPQTLAASEGLRQEAGLASRVLYGGVVEEVLMRWGLLPLAVWLLTFPLGAGAATFWTANLLTGLLFAALHWPAYLSAGCRPTPAFFTASVVLNTALALLYGWLFLQYGLLAAVLGHAVTHLMWYPLDRRMWRPPALPA</sequence>
<keyword evidence="3" id="KW-0645">Protease</keyword>